<gene>
    <name evidence="3" type="ordered locus">Adeg_1143</name>
</gene>
<name>C9RDD4_AMMDK</name>
<keyword evidence="4" id="KW-1185">Reference proteome</keyword>
<feature type="region of interest" description="Disordered" evidence="2">
    <location>
        <begin position="212"/>
        <end position="231"/>
    </location>
</feature>
<reference evidence="3 4" key="1">
    <citation type="submission" date="2009-10" db="EMBL/GenBank/DDBJ databases">
        <title>Complete sequence of chromosome of Ammonifex degensii KC4.</title>
        <authorList>
            <consortium name="US DOE Joint Genome Institute"/>
            <person name="Kerfeld C."/>
            <person name="Goodner B."/>
            <person name="Huber H."/>
            <person name="Stetter K."/>
            <person name="Lucas S."/>
            <person name="Copeland A."/>
            <person name="Lapidus A."/>
            <person name="Glavina del Rio T."/>
            <person name="Dalin E."/>
            <person name="Tice H."/>
            <person name="Bruce D."/>
            <person name="Goodwin L."/>
            <person name="Pitluck S."/>
            <person name="Saunders E."/>
            <person name="Brettin T."/>
            <person name="Detter J.C."/>
            <person name="Han C."/>
            <person name="Larimer F."/>
            <person name="Land M."/>
            <person name="Hauser L."/>
            <person name="Kyrpides N."/>
            <person name="Ovchinnikova G."/>
            <person name="Richardson P."/>
        </authorList>
    </citation>
    <scope>NUCLEOTIDE SEQUENCE [LARGE SCALE GENOMIC DNA]</scope>
    <source>
        <strain evidence="4">DSM 10501 / KC4</strain>
    </source>
</reference>
<dbReference type="KEGG" id="adg:Adeg_1143"/>
<sequence>MKFKTRKPADTITVPARMYPDEAAEKKLVSFMRRFQAAKRTAYQALRRGKKPEEIVKDLYRKFFPNARWCQWALEDAKATCDAQKEQLKMHVSDLEGKIEKSEEKLKRTKNKLHRQGILARIAKLRAKLEYWKGFLERDEVPPAVFGGKKNLLLLQEGKLSKEEWRELRSNAFYSVGQANQKGLEGQHGNANTEIVYDEATDSFRLNVYIPPEPEDKRAEGKENRAKQRARRDKDWVSVPLEIPARYRNLLLCCLAGGGPYSVRVVRRDGRFDCFISFSLGDTAEVDRTSPMAGMDLNPDVVAVTVVLPDGNFKVSRCFWCHDLVHASHEKREWIAGNLAKGVADWLESLGVKQVALEELSFAQDHDTNRAFNRITHNFCVRLLFNRIVVALRKRGIAVFTVPAHFTSLIGFFKYSETYGLNTHQAAALVIARRALGFKEKVPKTLLRLLGRPPGEGWAHGRLWGRLFGMFKAARKKVSRYFSVKAFTPSAWLEHIFAGAG</sequence>
<dbReference type="AlphaFoldDB" id="C9RDD4"/>
<dbReference type="Proteomes" id="UP000002620">
    <property type="component" value="Chromosome"/>
</dbReference>
<organism evidence="3 4">
    <name type="scientific">Ammonifex degensii (strain DSM 10501 / KC4)</name>
    <dbReference type="NCBI Taxonomy" id="429009"/>
    <lineage>
        <taxon>Bacteria</taxon>
        <taxon>Bacillati</taxon>
        <taxon>Bacillota</taxon>
        <taxon>Clostridia</taxon>
        <taxon>Thermoanaerobacterales</taxon>
        <taxon>Thermoanaerobacteraceae</taxon>
        <taxon>Ammonifex</taxon>
    </lineage>
</organism>
<evidence type="ECO:0000256" key="1">
    <source>
        <dbReference type="SAM" id="Coils"/>
    </source>
</evidence>
<evidence type="ECO:0000313" key="4">
    <source>
        <dbReference type="Proteomes" id="UP000002620"/>
    </source>
</evidence>
<evidence type="ECO:0000313" key="3">
    <source>
        <dbReference type="EMBL" id="ACX52261.1"/>
    </source>
</evidence>
<dbReference type="RefSeq" id="WP_015739138.1">
    <property type="nucleotide sequence ID" value="NC_013385.1"/>
</dbReference>
<dbReference type="HOGENOM" id="CLU_038546_1_1_9"/>
<protein>
    <submittedName>
        <fullName evidence="3">Transposase, IS605 OrfB family</fullName>
    </submittedName>
</protein>
<dbReference type="OrthoDB" id="1718310at2"/>
<dbReference type="STRING" id="429009.Adeg_1143"/>
<feature type="coiled-coil region" evidence="1">
    <location>
        <begin position="85"/>
        <end position="112"/>
    </location>
</feature>
<proteinExistence type="predicted"/>
<accession>C9RDD4</accession>
<evidence type="ECO:0000256" key="2">
    <source>
        <dbReference type="SAM" id="MobiDB-lite"/>
    </source>
</evidence>
<feature type="compositionally biased region" description="Basic and acidic residues" evidence="2">
    <location>
        <begin position="214"/>
        <end position="231"/>
    </location>
</feature>
<dbReference type="eggNOG" id="COG0675">
    <property type="taxonomic scope" value="Bacteria"/>
</dbReference>
<keyword evidence="1" id="KW-0175">Coiled coil</keyword>
<dbReference type="EMBL" id="CP001785">
    <property type="protein sequence ID" value="ACX52261.1"/>
    <property type="molecule type" value="Genomic_DNA"/>
</dbReference>